<name>A0AA39CKG2_9EURO</name>
<evidence type="ECO:0000313" key="3">
    <source>
        <dbReference type="Proteomes" id="UP001172673"/>
    </source>
</evidence>
<dbReference type="PANTHER" id="PTHR38122">
    <property type="entry name" value="GLYCOPROTEIN X"/>
    <property type="match status" value="1"/>
</dbReference>
<evidence type="ECO:0000256" key="1">
    <source>
        <dbReference type="SAM" id="SignalP"/>
    </source>
</evidence>
<dbReference type="EMBL" id="JAPDRK010000006">
    <property type="protein sequence ID" value="KAJ9611206.1"/>
    <property type="molecule type" value="Genomic_DNA"/>
</dbReference>
<dbReference type="PANTHER" id="PTHR38122:SF1">
    <property type="entry name" value="GLYCOPROTEIN X"/>
    <property type="match status" value="1"/>
</dbReference>
<keyword evidence="1" id="KW-0732">Signal</keyword>
<accession>A0AA39CKG2</accession>
<sequence>MSFFRLKVFGLVVSLFTSLAQAGGGSDDGWGQSTWAAGTSTVWSVSVSTQYVPITTTETETVTTKEIDYVTVSTTQVNTITVTVTETTTQISVQPTTVIDTTTQVQVVPTTIATPTTVVSVSVSVSPTTIISQQTITSVDLSTITNTVTDTTATTIVQTTTAIVSTCSPTLTGLVTCTSRIVNPSYTPKAPLPSNYHWGCPPGTICTPPQIDCNWEVGPPAESYFCSPDECKPAPELPVPADLNNTEGNRIDADCAWYEPVEGYFNLDPRNFSLTFAIFDVYGQPVCPPETTTTTVSAGWQDWHTVVPTPPPASTWAPKMPRRGLWHNPLAGIAARQNNLNSAPQQCYTKYNYASHTGERDGCNYPVLCPSGSDFQQAISACDDCSARFAGDATGGQTFPKLEVYWRYCQSGGTSTCGP</sequence>
<keyword evidence="3" id="KW-1185">Reference proteome</keyword>
<protein>
    <submittedName>
        <fullName evidence="2">Uncharacterized protein</fullName>
    </submittedName>
</protein>
<dbReference type="AlphaFoldDB" id="A0AA39CKG2"/>
<gene>
    <name evidence="2" type="ORF">H2200_004389</name>
</gene>
<feature type="chain" id="PRO_5041338674" evidence="1">
    <location>
        <begin position="23"/>
        <end position="419"/>
    </location>
</feature>
<reference evidence="2" key="1">
    <citation type="submission" date="2022-10" db="EMBL/GenBank/DDBJ databases">
        <title>Culturing micro-colonial fungi from biological soil crusts in the Mojave desert and describing Neophaeococcomyces mojavensis, and introducing the new genera and species Taxawa tesnikishii.</title>
        <authorList>
            <person name="Kurbessoian T."/>
            <person name="Stajich J.E."/>
        </authorList>
    </citation>
    <scope>NUCLEOTIDE SEQUENCE</scope>
    <source>
        <strain evidence="2">TK_41</strain>
    </source>
</reference>
<organism evidence="2 3">
    <name type="scientific">Cladophialophora chaetospira</name>
    <dbReference type="NCBI Taxonomy" id="386627"/>
    <lineage>
        <taxon>Eukaryota</taxon>
        <taxon>Fungi</taxon>
        <taxon>Dikarya</taxon>
        <taxon>Ascomycota</taxon>
        <taxon>Pezizomycotina</taxon>
        <taxon>Eurotiomycetes</taxon>
        <taxon>Chaetothyriomycetidae</taxon>
        <taxon>Chaetothyriales</taxon>
        <taxon>Herpotrichiellaceae</taxon>
        <taxon>Cladophialophora</taxon>
    </lineage>
</organism>
<proteinExistence type="predicted"/>
<comment type="caution">
    <text evidence="2">The sequence shown here is derived from an EMBL/GenBank/DDBJ whole genome shotgun (WGS) entry which is preliminary data.</text>
</comment>
<feature type="signal peptide" evidence="1">
    <location>
        <begin position="1"/>
        <end position="22"/>
    </location>
</feature>
<evidence type="ECO:0000313" key="2">
    <source>
        <dbReference type="EMBL" id="KAJ9611206.1"/>
    </source>
</evidence>
<dbReference type="Proteomes" id="UP001172673">
    <property type="component" value="Unassembled WGS sequence"/>
</dbReference>